<sequence>MSSIHRSTSDSTLALDSLPLHLPPELLKARLAGLIRASAKQGAAAVAETVVRHFQALSLHPQLAADLDERAAYCRGARHWRGLAALGEVSASHRVGSVPAGAV</sequence>
<dbReference type="Proteomes" id="UP001296967">
    <property type="component" value="Unassembled WGS sequence"/>
</dbReference>
<dbReference type="AlphaFoldDB" id="A0AAJ0UJ04"/>
<gene>
    <name evidence="1" type="ORF">CCR82_16990</name>
</gene>
<name>A0AAJ0UJ04_HALSE</name>
<dbReference type="RefSeq" id="WP_201247024.1">
    <property type="nucleotide sequence ID" value="NZ_NHSF01000078.1"/>
</dbReference>
<accession>A0AAJ0UJ04</accession>
<evidence type="ECO:0000313" key="1">
    <source>
        <dbReference type="EMBL" id="MBK5932181.1"/>
    </source>
</evidence>
<reference evidence="1" key="2">
    <citation type="journal article" date="2020" name="Microorganisms">
        <title>Osmotic Adaptation and Compatible Solute Biosynthesis of Phototrophic Bacteria as Revealed from Genome Analyses.</title>
        <authorList>
            <person name="Imhoff J.F."/>
            <person name="Rahn T."/>
            <person name="Kunzel S."/>
            <person name="Keller A."/>
            <person name="Neulinger S.C."/>
        </authorList>
    </citation>
    <scope>NUCLEOTIDE SEQUENCE</scope>
    <source>
        <strain evidence="1">DSM 4395</strain>
    </source>
</reference>
<reference evidence="1" key="1">
    <citation type="submission" date="2017-05" db="EMBL/GenBank/DDBJ databases">
        <authorList>
            <person name="Imhoff J.F."/>
            <person name="Rahn T."/>
            <person name="Kuenzel S."/>
            <person name="Neulinger S.C."/>
        </authorList>
    </citation>
    <scope>NUCLEOTIDE SEQUENCE</scope>
    <source>
        <strain evidence="1">DSM 4395</strain>
    </source>
</reference>
<dbReference type="EMBL" id="NHSF01000078">
    <property type="protein sequence ID" value="MBK5932181.1"/>
    <property type="molecule type" value="Genomic_DNA"/>
</dbReference>
<protein>
    <submittedName>
        <fullName evidence="1">Uncharacterized protein</fullName>
    </submittedName>
</protein>
<evidence type="ECO:0000313" key="2">
    <source>
        <dbReference type="Proteomes" id="UP001296967"/>
    </source>
</evidence>
<comment type="caution">
    <text evidence="1">The sequence shown here is derived from an EMBL/GenBank/DDBJ whole genome shotgun (WGS) entry which is preliminary data.</text>
</comment>
<organism evidence="1 2">
    <name type="scientific">Halochromatium salexigens</name>
    <name type="common">Chromatium salexigens</name>
    <dbReference type="NCBI Taxonomy" id="49447"/>
    <lineage>
        <taxon>Bacteria</taxon>
        <taxon>Pseudomonadati</taxon>
        <taxon>Pseudomonadota</taxon>
        <taxon>Gammaproteobacteria</taxon>
        <taxon>Chromatiales</taxon>
        <taxon>Chromatiaceae</taxon>
        <taxon>Halochromatium</taxon>
    </lineage>
</organism>
<proteinExistence type="predicted"/>
<keyword evidence="2" id="KW-1185">Reference proteome</keyword>